<feature type="signal peptide" evidence="1">
    <location>
        <begin position="1"/>
        <end position="22"/>
    </location>
</feature>
<evidence type="ECO:0008006" key="4">
    <source>
        <dbReference type="Google" id="ProtNLM"/>
    </source>
</evidence>
<dbReference type="PANTHER" id="PTHR46060:SF1">
    <property type="entry name" value="MARINER MOS1 TRANSPOSASE-LIKE PROTEIN"/>
    <property type="match status" value="1"/>
</dbReference>
<accession>A0A4Y1ZXR2</accession>
<comment type="caution">
    <text evidence="2">The sequence shown here is derived from an EMBL/GenBank/DDBJ whole genome shotgun (WGS) entry which is preliminary data.</text>
</comment>
<gene>
    <name evidence="2" type="ORF">AVEN_115010_1</name>
</gene>
<dbReference type="PANTHER" id="PTHR46060">
    <property type="entry name" value="MARINER MOS1 TRANSPOSASE-LIKE PROTEIN"/>
    <property type="match status" value="1"/>
</dbReference>
<dbReference type="InterPro" id="IPR036397">
    <property type="entry name" value="RNaseH_sf"/>
</dbReference>
<proteinExistence type="predicted"/>
<sequence length="113" mass="12989">MFQLLLNIRTTGIVTLVFVVQCQRSLSPGNGVSLSQLSARLLQESHKNLLQKFRWKVFVQPPYSPDLAKSDFHLKKFLSGHYFATDEDVQTTVTRWFHSQAADFYDTGLQKLL</sequence>
<protein>
    <recommendedName>
        <fullName evidence="4">Histone-lysine N-methyltransferase SETMAR</fullName>
    </recommendedName>
</protein>
<keyword evidence="1" id="KW-0732">Signal</keyword>
<feature type="chain" id="PRO_5021494871" description="Histone-lysine N-methyltransferase SETMAR" evidence="1">
    <location>
        <begin position="23"/>
        <end position="113"/>
    </location>
</feature>
<evidence type="ECO:0000256" key="1">
    <source>
        <dbReference type="SAM" id="SignalP"/>
    </source>
</evidence>
<dbReference type="InterPro" id="IPR052709">
    <property type="entry name" value="Transposase-MT_Hybrid"/>
</dbReference>
<reference evidence="2 3" key="1">
    <citation type="journal article" date="2019" name="Sci. Rep.">
        <title>Orb-weaving spider Araneus ventricosus genome elucidates the spidroin gene catalogue.</title>
        <authorList>
            <person name="Kono N."/>
            <person name="Nakamura H."/>
            <person name="Ohtoshi R."/>
            <person name="Moran D.A.P."/>
            <person name="Shinohara A."/>
            <person name="Yoshida Y."/>
            <person name="Fujiwara M."/>
            <person name="Mori M."/>
            <person name="Tomita M."/>
            <person name="Arakawa K."/>
        </authorList>
    </citation>
    <scope>NUCLEOTIDE SEQUENCE [LARGE SCALE GENOMIC DNA]</scope>
</reference>
<name>A0A4Y1ZXR2_ARAVE</name>
<organism evidence="2 3">
    <name type="scientific">Araneus ventricosus</name>
    <name type="common">Orbweaver spider</name>
    <name type="synonym">Epeira ventricosa</name>
    <dbReference type="NCBI Taxonomy" id="182803"/>
    <lineage>
        <taxon>Eukaryota</taxon>
        <taxon>Metazoa</taxon>
        <taxon>Ecdysozoa</taxon>
        <taxon>Arthropoda</taxon>
        <taxon>Chelicerata</taxon>
        <taxon>Arachnida</taxon>
        <taxon>Araneae</taxon>
        <taxon>Araneomorphae</taxon>
        <taxon>Entelegynae</taxon>
        <taxon>Araneoidea</taxon>
        <taxon>Araneidae</taxon>
        <taxon>Araneus</taxon>
    </lineage>
</organism>
<evidence type="ECO:0000313" key="2">
    <source>
        <dbReference type="EMBL" id="GBL71965.1"/>
    </source>
</evidence>
<dbReference type="AlphaFoldDB" id="A0A4Y1ZXR2"/>
<dbReference type="Proteomes" id="UP000499080">
    <property type="component" value="Unassembled WGS sequence"/>
</dbReference>
<dbReference type="GO" id="GO:0003676">
    <property type="term" value="F:nucleic acid binding"/>
    <property type="evidence" value="ECO:0007669"/>
    <property type="project" value="InterPro"/>
</dbReference>
<dbReference type="Gene3D" id="3.30.420.10">
    <property type="entry name" value="Ribonuclease H-like superfamily/Ribonuclease H"/>
    <property type="match status" value="1"/>
</dbReference>
<dbReference type="EMBL" id="BGPR01000001">
    <property type="protein sequence ID" value="GBL71965.1"/>
    <property type="molecule type" value="Genomic_DNA"/>
</dbReference>
<keyword evidence="3" id="KW-1185">Reference proteome</keyword>
<dbReference type="OrthoDB" id="6435573at2759"/>
<evidence type="ECO:0000313" key="3">
    <source>
        <dbReference type="Proteomes" id="UP000499080"/>
    </source>
</evidence>